<accession>A0A732GK47</accession>
<feature type="transmembrane region" description="Helical" evidence="1">
    <location>
        <begin position="72"/>
        <end position="88"/>
    </location>
</feature>
<organism evidence="2">
    <name type="scientific">Salmonella dublin</name>
    <dbReference type="NCBI Taxonomy" id="98360"/>
    <lineage>
        <taxon>Bacteria</taxon>
        <taxon>Pseudomonadati</taxon>
        <taxon>Pseudomonadota</taxon>
        <taxon>Gammaproteobacteria</taxon>
        <taxon>Enterobacterales</taxon>
        <taxon>Enterobacteriaceae</taxon>
        <taxon>Salmonella</taxon>
    </lineage>
</organism>
<keyword evidence="1" id="KW-0812">Transmembrane</keyword>
<evidence type="ECO:0000313" key="2">
    <source>
        <dbReference type="EMBL" id="HAE4980029.1"/>
    </source>
</evidence>
<dbReference type="EMBL" id="DAASCL010000085">
    <property type="protein sequence ID" value="HAE4980029.1"/>
    <property type="molecule type" value="Genomic_DNA"/>
</dbReference>
<gene>
    <name evidence="2" type="ORF">G4G51_004697</name>
</gene>
<protein>
    <submittedName>
        <fullName evidence="2">Uncharacterized protein</fullName>
    </submittedName>
</protein>
<dbReference type="AlphaFoldDB" id="A0A732GK47"/>
<reference evidence="2" key="2">
    <citation type="submission" date="2018-07" db="EMBL/GenBank/DDBJ databases">
        <authorList>
            <consortium name="NCBI Pathogen Detection Project"/>
        </authorList>
    </citation>
    <scope>NUCLEOTIDE SEQUENCE</scope>
    <source>
        <strain evidence="2">10-1049</strain>
    </source>
</reference>
<evidence type="ECO:0000256" key="1">
    <source>
        <dbReference type="SAM" id="Phobius"/>
    </source>
</evidence>
<comment type="caution">
    <text evidence="2">The sequence shown here is derived from an EMBL/GenBank/DDBJ whole genome shotgun (WGS) entry which is preliminary data.</text>
</comment>
<feature type="transmembrane region" description="Helical" evidence="1">
    <location>
        <begin position="40"/>
        <end position="60"/>
    </location>
</feature>
<keyword evidence="1" id="KW-0472">Membrane</keyword>
<reference evidence="2" key="1">
    <citation type="journal article" date="2018" name="Genome Biol.">
        <title>SKESA: strategic k-mer extension for scrupulous assemblies.</title>
        <authorList>
            <person name="Souvorov A."/>
            <person name="Agarwala R."/>
            <person name="Lipman D.J."/>
        </authorList>
    </citation>
    <scope>NUCLEOTIDE SEQUENCE</scope>
    <source>
        <strain evidence="2">10-1049</strain>
    </source>
</reference>
<sequence length="89" mass="10846">MKKDIIFFILILIVFAIDKTMNITMNIDVYIREVVKDSIFLKFTITYLMLLYICWFINAWRTQKSKILEKSFYIFITMEIIRFVLFLAK</sequence>
<name>A0A732GK47_SALDU</name>
<keyword evidence="1" id="KW-1133">Transmembrane helix</keyword>
<proteinExistence type="predicted"/>